<keyword evidence="1" id="KW-0560">Oxidoreductase</keyword>
<feature type="domain" description="Pyruvate/ketoisovalerate oxidoreductase catalytic" evidence="2">
    <location>
        <begin position="14"/>
        <end position="176"/>
    </location>
</feature>
<dbReference type="RefSeq" id="WP_133955275.1">
    <property type="nucleotide sequence ID" value="NZ_SORI01000001.1"/>
</dbReference>
<dbReference type="InterPro" id="IPR002869">
    <property type="entry name" value="Pyrv_flavodox_OxRed_cen"/>
</dbReference>
<evidence type="ECO:0000313" key="3">
    <source>
        <dbReference type="EMBL" id="TDY64971.1"/>
    </source>
</evidence>
<dbReference type="Proteomes" id="UP000295066">
    <property type="component" value="Unassembled WGS sequence"/>
</dbReference>
<keyword evidence="4" id="KW-1185">Reference proteome</keyword>
<sequence length="185" mass="19806">MNAKQTSIRFCGFGGQGIILSSVILGEAAVTKEGIYAAQSQSYGSEARGGQCQSEVVLSKNPIGTPTNERNDILVAMFQAAYMSHRHELKKGGTLFVDSGLVPDLGEVDPSITVWKVPATETAIRLGSKMAGNMVMLGFIQEKTGLVSRDNLLAAIQESVKKKYVEMNTAAFEEGIRMAKEDTGA</sequence>
<dbReference type="SUPFAM" id="SSF53323">
    <property type="entry name" value="Pyruvate-ferredoxin oxidoreductase, PFOR, domain III"/>
    <property type="match status" value="1"/>
</dbReference>
<name>A0A4V6QDD7_9BACT</name>
<dbReference type="AlphaFoldDB" id="A0A4V6QDD7"/>
<accession>A0A4V6QDD7</accession>
<dbReference type="OrthoDB" id="9789125at2"/>
<protein>
    <submittedName>
        <fullName evidence="3">2-oxoglutarate ferredoxin oxidoreductase gamma subunit</fullName>
    </submittedName>
</protein>
<dbReference type="Pfam" id="PF01558">
    <property type="entry name" value="POR"/>
    <property type="match status" value="1"/>
</dbReference>
<dbReference type="PANTHER" id="PTHR42730:SF1">
    <property type="entry name" value="2-OXOGLUTARATE SYNTHASE SUBUNIT KORC"/>
    <property type="match status" value="1"/>
</dbReference>
<dbReference type="EMBL" id="SORI01000001">
    <property type="protein sequence ID" value="TDY64971.1"/>
    <property type="molecule type" value="Genomic_DNA"/>
</dbReference>
<dbReference type="PANTHER" id="PTHR42730">
    <property type="entry name" value="2-OXOGLUTARATE SYNTHASE SUBUNIT KORC"/>
    <property type="match status" value="1"/>
</dbReference>
<evidence type="ECO:0000313" key="4">
    <source>
        <dbReference type="Proteomes" id="UP000295066"/>
    </source>
</evidence>
<dbReference type="InterPro" id="IPR019752">
    <property type="entry name" value="Pyrv/ketoisovalerate_OxRed_cat"/>
</dbReference>
<comment type="caution">
    <text evidence="3">The sequence shown here is derived from an EMBL/GenBank/DDBJ whole genome shotgun (WGS) entry which is preliminary data.</text>
</comment>
<proteinExistence type="predicted"/>
<organism evidence="3 4">
    <name type="scientific">Aminivibrio pyruvatiphilus</name>
    <dbReference type="NCBI Taxonomy" id="1005740"/>
    <lineage>
        <taxon>Bacteria</taxon>
        <taxon>Thermotogati</taxon>
        <taxon>Synergistota</taxon>
        <taxon>Synergistia</taxon>
        <taxon>Synergistales</taxon>
        <taxon>Aminobacteriaceae</taxon>
        <taxon>Aminivibrio</taxon>
    </lineage>
</organism>
<dbReference type="GO" id="GO:0016903">
    <property type="term" value="F:oxidoreductase activity, acting on the aldehyde or oxo group of donors"/>
    <property type="evidence" value="ECO:0007669"/>
    <property type="project" value="InterPro"/>
</dbReference>
<evidence type="ECO:0000256" key="1">
    <source>
        <dbReference type="ARBA" id="ARBA00023002"/>
    </source>
</evidence>
<dbReference type="Gene3D" id="3.40.920.10">
    <property type="entry name" value="Pyruvate-ferredoxin oxidoreductase, PFOR, domain III"/>
    <property type="match status" value="1"/>
</dbReference>
<reference evidence="3 4" key="1">
    <citation type="submission" date="2019-03" db="EMBL/GenBank/DDBJ databases">
        <title>Genomic Encyclopedia of Type Strains, Phase IV (KMG-IV): sequencing the most valuable type-strain genomes for metagenomic binning, comparative biology and taxonomic classification.</title>
        <authorList>
            <person name="Goeker M."/>
        </authorList>
    </citation>
    <scope>NUCLEOTIDE SEQUENCE [LARGE SCALE GENOMIC DNA]</scope>
    <source>
        <strain evidence="3 4">DSM 25964</strain>
    </source>
</reference>
<gene>
    <name evidence="3" type="ORF">C8D99_101117</name>
</gene>
<dbReference type="InterPro" id="IPR052554">
    <property type="entry name" value="2-oxoglutarate_synth_KorC"/>
</dbReference>
<evidence type="ECO:0000259" key="2">
    <source>
        <dbReference type="Pfam" id="PF01558"/>
    </source>
</evidence>